<dbReference type="InterPro" id="IPR001214">
    <property type="entry name" value="SET_dom"/>
</dbReference>
<gene>
    <name evidence="3" type="ORF">B9G98_00957</name>
</gene>
<proteinExistence type="predicted"/>
<dbReference type="OrthoDB" id="441812at2759"/>
<name>A0A2T0FEE4_9ASCO</name>
<feature type="compositionally biased region" description="Acidic residues" evidence="1">
    <location>
        <begin position="235"/>
        <end position="245"/>
    </location>
</feature>
<reference evidence="3 4" key="1">
    <citation type="submission" date="2017-04" db="EMBL/GenBank/DDBJ databases">
        <title>Genome sequencing of [Candida] sorbophila.</title>
        <authorList>
            <person name="Ahn J.O."/>
        </authorList>
    </citation>
    <scope>NUCLEOTIDE SEQUENCE [LARGE SCALE GENOMIC DNA]</scope>
    <source>
        <strain evidence="3 4">DS02</strain>
    </source>
</reference>
<dbReference type="GO" id="GO:0016279">
    <property type="term" value="F:protein-lysine N-methyltransferase activity"/>
    <property type="evidence" value="ECO:0007669"/>
    <property type="project" value="InterPro"/>
</dbReference>
<dbReference type="GeneID" id="36514706"/>
<dbReference type="RefSeq" id="XP_024663283.1">
    <property type="nucleotide sequence ID" value="XM_024807515.1"/>
</dbReference>
<dbReference type="InterPro" id="IPR011383">
    <property type="entry name" value="N-lys_methylase_SETD6"/>
</dbReference>
<dbReference type="SUPFAM" id="SSF82199">
    <property type="entry name" value="SET domain"/>
    <property type="match status" value="1"/>
</dbReference>
<dbReference type="PANTHER" id="PTHR13271">
    <property type="entry name" value="UNCHARACTERIZED PUTATIVE METHYLTRANSFERASE"/>
    <property type="match status" value="1"/>
</dbReference>
<evidence type="ECO:0000313" key="4">
    <source>
        <dbReference type="Proteomes" id="UP000238350"/>
    </source>
</evidence>
<feature type="domain" description="SET" evidence="2">
    <location>
        <begin position="17"/>
        <end position="279"/>
    </location>
</feature>
<evidence type="ECO:0000313" key="3">
    <source>
        <dbReference type="EMBL" id="PRT53337.1"/>
    </source>
</evidence>
<keyword evidence="3" id="KW-0808">Transferase</keyword>
<evidence type="ECO:0000256" key="1">
    <source>
        <dbReference type="SAM" id="MobiDB-lite"/>
    </source>
</evidence>
<dbReference type="PROSITE" id="PS50280">
    <property type="entry name" value="SET"/>
    <property type="match status" value="1"/>
</dbReference>
<sequence>MINFIEWIQDNKGFFSDSLELRTSPLGGIGVFATEDIPEDTVLYRLPKEEILSPRTCGISNLLAEYDYLGMEGLVMAYLFEKSLGNQSPWGVFFSSLDSTRRPDVSTLWSDEDKMLLKNTDVDTIGGLDEGEISSLYQEALEFVSHCDDMIPPFSYQEYADALIIVSSRAFLVDEFHGLSLVPGACLFNHSDKEDVHFESDFDVCALCGGLFCDCRESKAMELEQEHVSNSNNDQESENESETGSENENSSVQSGADNVCEIRSVRYIQAGNEIMNTYGDEPNSVLVSRYGFVIWANQNESINVSQQVLQYCRANDLKLRFKWWKQNFGKLCEPEADSWQSVVEVNIHGEVTEPFQLLLTILAMPLKAFVLLSKGGRLKEPNDHTRREAILREILQARFMAFTDGGMSSEEYHRIANAATGHKKLALLYLGTSKLCLEKAIGAL</sequence>
<dbReference type="Proteomes" id="UP000238350">
    <property type="component" value="Unassembled WGS sequence"/>
</dbReference>
<organism evidence="3 4">
    <name type="scientific">Wickerhamiella sorbophila</name>
    <dbReference type="NCBI Taxonomy" id="45607"/>
    <lineage>
        <taxon>Eukaryota</taxon>
        <taxon>Fungi</taxon>
        <taxon>Dikarya</taxon>
        <taxon>Ascomycota</taxon>
        <taxon>Saccharomycotina</taxon>
        <taxon>Dipodascomycetes</taxon>
        <taxon>Dipodascales</taxon>
        <taxon>Trichomonascaceae</taxon>
        <taxon>Wickerhamiella</taxon>
    </lineage>
</organism>
<dbReference type="InterPro" id="IPR046341">
    <property type="entry name" value="SET_dom_sf"/>
</dbReference>
<dbReference type="Pfam" id="PF00856">
    <property type="entry name" value="SET"/>
    <property type="match status" value="1"/>
</dbReference>
<feature type="region of interest" description="Disordered" evidence="1">
    <location>
        <begin position="226"/>
        <end position="255"/>
    </location>
</feature>
<keyword evidence="3" id="KW-0489">Methyltransferase</keyword>
<protein>
    <submittedName>
        <fullName evidence="3">Ribosomal lysine N-methyltransferase 3</fullName>
    </submittedName>
</protein>
<dbReference type="AlphaFoldDB" id="A0A2T0FEE4"/>
<evidence type="ECO:0000259" key="2">
    <source>
        <dbReference type="PROSITE" id="PS50280"/>
    </source>
</evidence>
<comment type="caution">
    <text evidence="3">The sequence shown here is derived from an EMBL/GenBank/DDBJ whole genome shotgun (WGS) entry which is preliminary data.</text>
</comment>
<dbReference type="CDD" id="cd10527">
    <property type="entry name" value="SET_LSMT"/>
    <property type="match status" value="1"/>
</dbReference>
<dbReference type="PIRSF" id="PIRSF011771">
    <property type="entry name" value="RMS1_SET"/>
    <property type="match status" value="1"/>
</dbReference>
<keyword evidence="4" id="KW-1185">Reference proteome</keyword>
<dbReference type="STRING" id="45607.A0A2T0FEE4"/>
<dbReference type="EMBL" id="NDIQ01000001">
    <property type="protein sequence ID" value="PRT53337.1"/>
    <property type="molecule type" value="Genomic_DNA"/>
</dbReference>
<dbReference type="GO" id="GO:0032259">
    <property type="term" value="P:methylation"/>
    <property type="evidence" value="ECO:0007669"/>
    <property type="project" value="UniProtKB-KW"/>
</dbReference>
<dbReference type="InterPro" id="IPR050600">
    <property type="entry name" value="SETD3_SETD6_MTase"/>
</dbReference>
<accession>A0A2T0FEE4</accession>
<dbReference type="PANTHER" id="PTHR13271:SF34">
    <property type="entry name" value="N-LYSINE METHYLTRANSFERASE SETD6"/>
    <property type="match status" value="1"/>
</dbReference>
<dbReference type="Gene3D" id="3.90.1410.10">
    <property type="entry name" value="set domain protein methyltransferase, domain 1"/>
    <property type="match status" value="1"/>
</dbReference>
<dbReference type="GO" id="GO:0005634">
    <property type="term" value="C:nucleus"/>
    <property type="evidence" value="ECO:0007669"/>
    <property type="project" value="TreeGrafter"/>
</dbReference>